<dbReference type="InterPro" id="IPR006665">
    <property type="entry name" value="OmpA-like"/>
</dbReference>
<organism evidence="4 5">
    <name type="scientific">Symbiodinium microadriaticum</name>
    <name type="common">Dinoflagellate</name>
    <name type="synonym">Zooxanthella microadriatica</name>
    <dbReference type="NCBI Taxonomy" id="2951"/>
    <lineage>
        <taxon>Eukaryota</taxon>
        <taxon>Sar</taxon>
        <taxon>Alveolata</taxon>
        <taxon>Dinophyceae</taxon>
        <taxon>Suessiales</taxon>
        <taxon>Symbiodiniaceae</taxon>
        <taxon>Symbiodinium</taxon>
    </lineage>
</organism>
<dbReference type="Proteomes" id="UP000186817">
    <property type="component" value="Unassembled WGS sequence"/>
</dbReference>
<dbReference type="PANTHER" id="PTHR30329">
    <property type="entry name" value="STATOR ELEMENT OF FLAGELLAR MOTOR COMPLEX"/>
    <property type="match status" value="1"/>
</dbReference>
<dbReference type="InterPro" id="IPR036737">
    <property type="entry name" value="OmpA-like_sf"/>
</dbReference>
<feature type="coiled-coil region" evidence="1">
    <location>
        <begin position="801"/>
        <end position="836"/>
    </location>
</feature>
<comment type="caution">
    <text evidence="4">The sequence shown here is derived from an EMBL/GenBank/DDBJ whole genome shotgun (WGS) entry which is preliminary data.</text>
</comment>
<proteinExistence type="predicted"/>
<dbReference type="OrthoDB" id="415445at2759"/>
<feature type="compositionally biased region" description="Low complexity" evidence="2">
    <location>
        <begin position="776"/>
        <end position="786"/>
    </location>
</feature>
<evidence type="ECO:0000313" key="4">
    <source>
        <dbReference type="EMBL" id="OLP93088.1"/>
    </source>
</evidence>
<name>A0A1Q9DD25_SYMMI</name>
<evidence type="ECO:0000259" key="3">
    <source>
        <dbReference type="Pfam" id="PF00691"/>
    </source>
</evidence>
<dbReference type="SUPFAM" id="SSF103088">
    <property type="entry name" value="OmpA-like"/>
    <property type="match status" value="4"/>
</dbReference>
<keyword evidence="5" id="KW-1185">Reference proteome</keyword>
<dbReference type="InterPro" id="IPR050330">
    <property type="entry name" value="Bact_OuterMem_StrucFunc"/>
</dbReference>
<evidence type="ECO:0000256" key="1">
    <source>
        <dbReference type="SAM" id="Coils"/>
    </source>
</evidence>
<keyword evidence="1" id="KW-0175">Coiled coil</keyword>
<feature type="domain" description="OmpA-like" evidence="3">
    <location>
        <begin position="679"/>
        <end position="757"/>
    </location>
</feature>
<dbReference type="EMBL" id="LSRX01000595">
    <property type="protein sequence ID" value="OLP93088.1"/>
    <property type="molecule type" value="Genomic_DNA"/>
</dbReference>
<protein>
    <recommendedName>
        <fullName evidence="3">OmpA-like domain-containing protein</fullName>
    </recommendedName>
</protein>
<sequence length="868" mass="94312">MADVCHGSGLLVSDIALEFGQDAFEDNDVGIRFTPSFAALLRETVEKLQDCQPGGALLLEGHTPGLPAENNPMRCSIGEEAAALLRDHLEREGVCRPIRCIGYGSAEGLGLRVRVRLEGTETPDTQAPPTPANPTSSIQDTLRQIRHQIHQLSCAMPLTFKSNSSDLSQEGTCFVLKTAKLARSHPELTIQCSGFAKGLPEEDNQAKRELSKLRADAVAKTLQKHGVRNKILSYGFGSALGSGLCASVDFLAPDEDAEGNEFRSIPNVELVTEDQEGSVVDALLKELLLQFSFEPNGVRISASPLLRMVALVLKSFPSWIIRCEGHAKGLPKENNLEKKQLSLARSENVRKALQELGVRNPIHCFGYGSEMGIGKAVRMYALERQGALRIPELTDMTADDREKELNRLLEQMLSSNIDFVPNQTAIPKSAGGVLSSIADLLRAFPDEMVLVCEAHARGLPEEHSESKEKLTRRRAELWCQELRSRGVLQDLQCRGAGCAEGLGPCVRMWVTSQAPVESPAVSDQEDPRTRVNVLLAAALEKDGAVKFATNSYQVPAAAAGVIKALATVLATCPQCPICVEGHAKGQPGENSEAKQRLSRMRAEALKVELRKAGVSNPIRCIGRGSDGGLGTCFQVVVDEGQTSLEETEVTLQDTQLSVEERRRLLEERLDAILDGGFKFQPNTMELQLGSAIALSKVAQLLKAFPDVTVESVGHAKGRPEDNNDARVRLSEDRAAVVRRALVAEGVANAITCTGVGSSLGLGTKVCLRTVHPGRVPSPSSGSTELPSEPPPPSQSRMAPGASELREQLARAEMDKKEKLQILCKQQEERAKALETLNSRKEVFIIRPGRLCVRRRTFDPPFPILDSFE</sequence>
<feature type="domain" description="OmpA-like" evidence="3">
    <location>
        <begin position="159"/>
        <end position="238"/>
    </location>
</feature>
<feature type="region of interest" description="Disordered" evidence="2">
    <location>
        <begin position="772"/>
        <end position="801"/>
    </location>
</feature>
<feature type="domain" description="OmpA-like" evidence="3">
    <location>
        <begin position="293"/>
        <end position="372"/>
    </location>
</feature>
<dbReference type="Pfam" id="PF00691">
    <property type="entry name" value="OmpA"/>
    <property type="match status" value="4"/>
</dbReference>
<reference evidence="4 5" key="1">
    <citation type="submission" date="2016-02" db="EMBL/GenBank/DDBJ databases">
        <title>Genome analysis of coral dinoflagellate symbionts highlights evolutionary adaptations to a symbiotic lifestyle.</title>
        <authorList>
            <person name="Aranda M."/>
            <person name="Li Y."/>
            <person name="Liew Y.J."/>
            <person name="Baumgarten S."/>
            <person name="Simakov O."/>
            <person name="Wilson M."/>
            <person name="Piel J."/>
            <person name="Ashoor H."/>
            <person name="Bougouffa S."/>
            <person name="Bajic V.B."/>
            <person name="Ryu T."/>
            <person name="Ravasi T."/>
            <person name="Bayer T."/>
            <person name="Micklem G."/>
            <person name="Kim H."/>
            <person name="Bhak J."/>
            <person name="Lajeunesse T.C."/>
            <person name="Voolstra C.R."/>
        </authorList>
    </citation>
    <scope>NUCLEOTIDE SEQUENCE [LARGE SCALE GENOMIC DNA]</scope>
    <source>
        <strain evidence="4 5">CCMP2467</strain>
    </source>
</reference>
<dbReference type="AlphaFoldDB" id="A0A1Q9DD25"/>
<accession>A0A1Q9DD25</accession>
<dbReference type="PANTHER" id="PTHR30329:SF21">
    <property type="entry name" value="LIPOPROTEIN YIAD-RELATED"/>
    <property type="match status" value="1"/>
</dbReference>
<gene>
    <name evidence="4" type="ORF">AK812_SmicGene25056</name>
</gene>
<feature type="domain" description="OmpA-like" evidence="3">
    <location>
        <begin position="547"/>
        <end position="625"/>
    </location>
</feature>
<dbReference type="Gene3D" id="3.30.1330.60">
    <property type="entry name" value="OmpA-like domain"/>
    <property type="match status" value="5"/>
</dbReference>
<evidence type="ECO:0000313" key="5">
    <source>
        <dbReference type="Proteomes" id="UP000186817"/>
    </source>
</evidence>
<evidence type="ECO:0000256" key="2">
    <source>
        <dbReference type="SAM" id="MobiDB-lite"/>
    </source>
</evidence>